<proteinExistence type="predicted"/>
<evidence type="ECO:0000313" key="2">
    <source>
        <dbReference type="EMBL" id="VFK02599.1"/>
    </source>
</evidence>
<gene>
    <name evidence="2" type="ORF">BECKLFY1418A_GA0070994_12111</name>
</gene>
<evidence type="ECO:0000256" key="1">
    <source>
        <dbReference type="SAM" id="MobiDB-lite"/>
    </source>
</evidence>
<dbReference type="AlphaFoldDB" id="A0A450VCS7"/>
<reference evidence="2" key="1">
    <citation type="submission" date="2019-02" db="EMBL/GenBank/DDBJ databases">
        <authorList>
            <person name="Gruber-Vodicka R. H."/>
            <person name="Seah K. B. B."/>
        </authorList>
    </citation>
    <scope>NUCLEOTIDE SEQUENCE</scope>
    <source>
        <strain evidence="2">BECK_M6</strain>
    </source>
</reference>
<dbReference type="EMBL" id="CAADFH010000211">
    <property type="protein sequence ID" value="VFK02599.1"/>
    <property type="molecule type" value="Genomic_DNA"/>
</dbReference>
<organism evidence="2">
    <name type="scientific">Candidatus Kentrum sp. LFY</name>
    <dbReference type="NCBI Taxonomy" id="2126342"/>
    <lineage>
        <taxon>Bacteria</taxon>
        <taxon>Pseudomonadati</taxon>
        <taxon>Pseudomonadota</taxon>
        <taxon>Gammaproteobacteria</taxon>
        <taxon>Candidatus Kentrum</taxon>
    </lineage>
</organism>
<protein>
    <submittedName>
        <fullName evidence="2">Uncharacterized protein</fullName>
    </submittedName>
</protein>
<sequence length="189" mass="21399">MVRGAREIRAAFHGYDRFGFYRQTKTSPQSGLTRLIVLDDREEFGAGTRLEVDGAHPSNRSASAKTSVAWIGSHKPFLYSRYLRSTSSTHASSISSRTSPPNELGKRSARKARSCRGRFNAYLVLLFQARQTLFVVLDYQSILSWNLSGNRGSAHTLNVFFPVHLRWPSIAITRTKRIFALRSPVRQPR</sequence>
<accession>A0A450VCS7</accession>
<feature type="region of interest" description="Disordered" evidence="1">
    <location>
        <begin position="90"/>
        <end position="110"/>
    </location>
</feature>
<feature type="compositionally biased region" description="Low complexity" evidence="1">
    <location>
        <begin position="90"/>
        <end position="99"/>
    </location>
</feature>
<name>A0A450VCS7_9GAMM</name>